<feature type="compositionally biased region" description="Basic and acidic residues" evidence="5">
    <location>
        <begin position="640"/>
        <end position="661"/>
    </location>
</feature>
<feature type="region of interest" description="Disordered" evidence="5">
    <location>
        <begin position="1"/>
        <end position="26"/>
    </location>
</feature>
<accession>A0A3B3VM09</accession>
<dbReference type="Proteomes" id="UP000261500">
    <property type="component" value="Unplaced"/>
</dbReference>
<feature type="region of interest" description="Disordered" evidence="5">
    <location>
        <begin position="120"/>
        <end position="472"/>
    </location>
</feature>
<dbReference type="SMART" id="SM00184">
    <property type="entry name" value="RING"/>
    <property type="match status" value="1"/>
</dbReference>
<organism evidence="7 8">
    <name type="scientific">Poecilia latipinna</name>
    <name type="common">sailfin molly</name>
    <dbReference type="NCBI Taxonomy" id="48699"/>
    <lineage>
        <taxon>Eukaryota</taxon>
        <taxon>Metazoa</taxon>
        <taxon>Chordata</taxon>
        <taxon>Craniata</taxon>
        <taxon>Vertebrata</taxon>
        <taxon>Euteleostomi</taxon>
        <taxon>Actinopterygii</taxon>
        <taxon>Neopterygii</taxon>
        <taxon>Teleostei</taxon>
        <taxon>Neoteleostei</taxon>
        <taxon>Acanthomorphata</taxon>
        <taxon>Ovalentaria</taxon>
        <taxon>Atherinomorphae</taxon>
        <taxon>Cyprinodontiformes</taxon>
        <taxon>Poeciliidae</taxon>
        <taxon>Poeciliinae</taxon>
        <taxon>Poecilia</taxon>
    </lineage>
</organism>
<dbReference type="InterPro" id="IPR017907">
    <property type="entry name" value="Znf_RING_CS"/>
</dbReference>
<dbReference type="Gene3D" id="3.30.40.10">
    <property type="entry name" value="Zinc/RING finger domain, C3HC4 (zinc finger)"/>
    <property type="match status" value="1"/>
</dbReference>
<feature type="compositionally biased region" description="Basic residues" evidence="5">
    <location>
        <begin position="190"/>
        <end position="210"/>
    </location>
</feature>
<feature type="compositionally biased region" description="Polar residues" evidence="5">
    <location>
        <begin position="435"/>
        <end position="445"/>
    </location>
</feature>
<evidence type="ECO:0000256" key="3">
    <source>
        <dbReference type="ARBA" id="ARBA00022833"/>
    </source>
</evidence>
<feature type="compositionally biased region" description="Low complexity" evidence="5">
    <location>
        <begin position="568"/>
        <end position="578"/>
    </location>
</feature>
<dbReference type="PANTHER" id="PTHR47048">
    <property type="entry name" value="PROTEIN SCAF11"/>
    <property type="match status" value="1"/>
</dbReference>
<sequence>DQDHPGPDMTGAGRGQGPSDGADGEEPEKCPVCLGTLAGGELAMPDSCCHVFCLRCLLTWAQMSSSCPVDRRPFTNVYRWDGHLGLVQVSSPLTTVLSGSTVVFCPVVFQGVVCAVTCPKGGEKRGSRSSTSKAPTKEPESLPSRRSRRNTKSQEETPSDCKSPAQASLSDSDSSAGQSSKLSKPSPAPTKRKGKRVTNRKASGKRKATRKNSSSPPVSEEEEDGDDNIEKEEQENAIIEDMDMNNSDQLQTAENTLKEESNGCNSADEQVDISSANGVEQNKEVTQEESCEKQQEETAGEEKNDLSCFTDSTQNSPVSTYEESHSQKDEPVSPVSSADSEFDERTLQSPPDSQMSPLEDQASLQSDENTDLDDEMEVCESVEASLPEESSNELKEEMCRDLKESNCPAERESDKNIADEDANTSEDSVGMPESQEYSEVHSSVEQAKEDPTPNEDVVAKEEVLTNSTIQEEGIMKEDSVTLEEAITKENSTVIEKVEKDPTQEGALKKEDFVAQEEVTTKEKFPCKEEAITKENDSPKDDVKSNSDSTQSYDCTNKDNTNVVPMDCSSPTSEPGSSSLQELASDKDCNTDIVTPATAPETQVNKNASSKPQRERERSQERKNGKQRRSRFHSPSSKWSPRRESRRESSRRSRSRERDDMSSSRSSRARSRDRDRERDGDRDYFRRDRSRERRRRRSRSRSRSRSRPERATSREQSPQRKERRGGWKSGHSGSSGYEGRRYQGGSGRFENGVSLESSHDRQTWSENPDWVTEKTRGDAEDRSRDSGFSSGSKWEDQRRGSTGRGGGNRSFYSQQDETPDTRWQPRNNFSGTGNNSGNDSYSRFNENRGGSRKKEPEPGDSMIDRSGWSSASSWAVRRTLPADVQDYYSKRERGGAGTWNRQEEEQQAPVVPGNAPVAVLSVLPPPPPPQLGVLHHPYPLQRPLPVSLQPATPYPIPPQVPIHLHPTVPLLQVPTVTAQGLPPPPPPPPPMQAAGQTVAVAAHKPALLPTPTKVGVATASQVQPAPSQALPSSTTQPGQHSKAQADSSKKEKKQQIQEKAINEVKTAIKPFYQRKEITKEEYKEIVRKAVEKVCHSKSGEVNSSKVANLVKAYVDKYKHARKK</sequence>
<dbReference type="InterPro" id="IPR001841">
    <property type="entry name" value="Znf_RING"/>
</dbReference>
<feature type="compositionally biased region" description="Polar residues" evidence="5">
    <location>
        <begin position="307"/>
        <end position="321"/>
    </location>
</feature>
<dbReference type="Ensembl" id="ENSPLAT00000028862.1">
    <property type="protein sequence ID" value="ENSPLAP00000026038.1"/>
    <property type="gene ID" value="ENSPLAG00000013570.1"/>
</dbReference>
<feature type="compositionally biased region" description="Basic and acidic residues" evidence="5">
    <location>
        <begin position="495"/>
        <end position="544"/>
    </location>
</feature>
<feature type="compositionally biased region" description="Low complexity" evidence="5">
    <location>
        <begin position="826"/>
        <end position="839"/>
    </location>
</feature>
<keyword evidence="8" id="KW-1185">Reference proteome</keyword>
<evidence type="ECO:0000256" key="5">
    <source>
        <dbReference type="SAM" id="MobiDB-lite"/>
    </source>
</evidence>
<feature type="compositionally biased region" description="Basic and acidic residues" evidence="5">
    <location>
        <begin position="611"/>
        <end position="623"/>
    </location>
</feature>
<dbReference type="PROSITE" id="PS00518">
    <property type="entry name" value="ZF_RING_1"/>
    <property type="match status" value="1"/>
</dbReference>
<keyword evidence="2 4" id="KW-0863">Zinc-finger</keyword>
<dbReference type="GO" id="GO:0000245">
    <property type="term" value="P:spliceosomal complex assembly"/>
    <property type="evidence" value="ECO:0007669"/>
    <property type="project" value="TreeGrafter"/>
</dbReference>
<name>A0A3B3VM09_9TELE</name>
<feature type="compositionally biased region" description="Basic and acidic residues" evidence="5">
    <location>
        <begin position="322"/>
        <end position="331"/>
    </location>
</feature>
<dbReference type="InterPro" id="IPR057031">
    <property type="entry name" value="SFR19-like_C"/>
</dbReference>
<feature type="compositionally biased region" description="Polar residues" evidence="5">
    <location>
        <begin position="262"/>
        <end position="280"/>
    </location>
</feature>
<dbReference type="Pfam" id="PF23030">
    <property type="entry name" value="SCAF11-like_C"/>
    <property type="match status" value="1"/>
</dbReference>
<feature type="compositionally biased region" description="Basic and acidic residues" evidence="5">
    <location>
        <begin position="392"/>
        <end position="418"/>
    </location>
</feature>
<feature type="domain" description="RING-type" evidence="6">
    <location>
        <begin position="30"/>
        <end position="71"/>
    </location>
</feature>
<feature type="region of interest" description="Disordered" evidence="5">
    <location>
        <begin position="975"/>
        <end position="996"/>
    </location>
</feature>
<feature type="compositionally biased region" description="Polar residues" evidence="5">
    <location>
        <begin position="347"/>
        <end position="367"/>
    </location>
</feature>
<dbReference type="InterPro" id="IPR013083">
    <property type="entry name" value="Znf_RING/FYVE/PHD"/>
</dbReference>
<evidence type="ECO:0000256" key="1">
    <source>
        <dbReference type="ARBA" id="ARBA00022723"/>
    </source>
</evidence>
<feature type="compositionally biased region" description="Polar residues" evidence="5">
    <location>
        <begin position="599"/>
        <end position="610"/>
    </location>
</feature>
<feature type="compositionally biased region" description="Polar residues" evidence="5">
    <location>
        <begin position="545"/>
        <end position="562"/>
    </location>
</feature>
<feature type="region of interest" description="Disordered" evidence="5">
    <location>
        <begin position="493"/>
        <end position="909"/>
    </location>
</feature>
<feature type="compositionally biased region" description="Low complexity" evidence="5">
    <location>
        <begin position="163"/>
        <end position="185"/>
    </location>
</feature>
<keyword evidence="3" id="KW-0862">Zinc</keyword>
<reference evidence="7" key="2">
    <citation type="submission" date="2025-09" db="UniProtKB">
        <authorList>
            <consortium name="Ensembl"/>
        </authorList>
    </citation>
    <scope>IDENTIFICATION</scope>
</reference>
<evidence type="ECO:0000313" key="8">
    <source>
        <dbReference type="Proteomes" id="UP000261500"/>
    </source>
</evidence>
<dbReference type="PROSITE" id="PS50089">
    <property type="entry name" value="ZF_RING_2"/>
    <property type="match status" value="1"/>
</dbReference>
<reference evidence="7" key="1">
    <citation type="submission" date="2025-08" db="UniProtKB">
        <authorList>
            <consortium name="Ensembl"/>
        </authorList>
    </citation>
    <scope>IDENTIFICATION</scope>
</reference>
<feature type="compositionally biased region" description="Acidic residues" evidence="5">
    <location>
        <begin position="368"/>
        <end position="380"/>
    </location>
</feature>
<feature type="compositionally biased region" description="Basic and acidic residues" evidence="5">
    <location>
        <begin position="1046"/>
        <end position="1057"/>
    </location>
</feature>
<evidence type="ECO:0000256" key="4">
    <source>
        <dbReference type="PROSITE-ProRule" id="PRU00175"/>
    </source>
</evidence>
<dbReference type="PANTHER" id="PTHR47048:SF1">
    <property type="entry name" value="PROTEIN SCAF11"/>
    <property type="match status" value="1"/>
</dbReference>
<feature type="compositionally biased region" description="Polar residues" evidence="5">
    <location>
        <begin position="1017"/>
        <end position="1045"/>
    </location>
</feature>
<dbReference type="AlphaFoldDB" id="A0A3B3VM09"/>
<dbReference type="GO" id="GO:0003723">
    <property type="term" value="F:RNA binding"/>
    <property type="evidence" value="ECO:0007669"/>
    <property type="project" value="TreeGrafter"/>
</dbReference>
<feature type="compositionally biased region" description="Basic and acidic residues" evidence="5">
    <location>
        <begin position="669"/>
        <end position="690"/>
    </location>
</feature>
<keyword evidence="1" id="KW-0479">Metal-binding</keyword>
<feature type="region of interest" description="Disordered" evidence="5">
    <location>
        <begin position="1010"/>
        <end position="1057"/>
    </location>
</feature>
<dbReference type="Pfam" id="PF13639">
    <property type="entry name" value="zf-RING_2"/>
    <property type="match status" value="1"/>
</dbReference>
<evidence type="ECO:0000256" key="2">
    <source>
        <dbReference type="ARBA" id="ARBA00022771"/>
    </source>
</evidence>
<feature type="compositionally biased region" description="Basic and acidic residues" evidence="5">
    <location>
        <begin position="281"/>
        <end position="305"/>
    </location>
</feature>
<proteinExistence type="predicted"/>
<evidence type="ECO:0000313" key="7">
    <source>
        <dbReference type="Ensembl" id="ENSPLAP00000026038.1"/>
    </source>
</evidence>
<feature type="compositionally biased region" description="Acidic residues" evidence="5">
    <location>
        <begin position="219"/>
        <end position="243"/>
    </location>
</feature>
<feature type="compositionally biased region" description="Basic residues" evidence="5">
    <location>
        <begin position="691"/>
        <end position="704"/>
    </location>
</feature>
<evidence type="ECO:0000259" key="6">
    <source>
        <dbReference type="PROSITE" id="PS50089"/>
    </source>
</evidence>
<dbReference type="SUPFAM" id="SSF57850">
    <property type="entry name" value="RING/U-box"/>
    <property type="match status" value="1"/>
</dbReference>
<feature type="compositionally biased region" description="Polar residues" evidence="5">
    <location>
        <begin position="244"/>
        <end position="255"/>
    </location>
</feature>
<feature type="compositionally biased region" description="Basic and acidic residues" evidence="5">
    <location>
        <begin position="446"/>
        <end position="463"/>
    </location>
</feature>
<dbReference type="GeneTree" id="ENSGT00950000183205"/>
<feature type="compositionally biased region" description="Basic and acidic residues" evidence="5">
    <location>
        <begin position="770"/>
        <end position="784"/>
    </location>
</feature>
<feature type="compositionally biased region" description="Pro residues" evidence="5">
    <location>
        <begin position="980"/>
        <end position="990"/>
    </location>
</feature>
<protein>
    <recommendedName>
        <fullName evidence="6">RING-type domain-containing protein</fullName>
    </recommendedName>
</protein>
<dbReference type="GO" id="GO:0008270">
    <property type="term" value="F:zinc ion binding"/>
    <property type="evidence" value="ECO:0007669"/>
    <property type="project" value="UniProtKB-KW"/>
</dbReference>
<feature type="compositionally biased region" description="Basic and acidic residues" evidence="5">
    <location>
        <begin position="705"/>
        <end position="719"/>
    </location>
</feature>